<evidence type="ECO:0000313" key="3">
    <source>
        <dbReference type="Proteomes" id="UP001189429"/>
    </source>
</evidence>
<protein>
    <recommendedName>
        <fullName evidence="4">Protein S-acyltransferase</fullName>
    </recommendedName>
</protein>
<comment type="caution">
    <text evidence="2">The sequence shown here is derived from an EMBL/GenBank/DDBJ whole genome shotgun (WGS) entry which is preliminary data.</text>
</comment>
<name>A0ABN9XYY9_9DINO</name>
<proteinExistence type="predicted"/>
<feature type="transmembrane region" description="Helical" evidence="1">
    <location>
        <begin position="117"/>
        <end position="140"/>
    </location>
</feature>
<keyword evidence="1" id="KW-1133">Transmembrane helix</keyword>
<feature type="transmembrane region" description="Helical" evidence="1">
    <location>
        <begin position="197"/>
        <end position="214"/>
    </location>
</feature>
<keyword evidence="3" id="KW-1185">Reference proteome</keyword>
<evidence type="ECO:0000256" key="1">
    <source>
        <dbReference type="SAM" id="Phobius"/>
    </source>
</evidence>
<organism evidence="2 3">
    <name type="scientific">Prorocentrum cordatum</name>
    <dbReference type="NCBI Taxonomy" id="2364126"/>
    <lineage>
        <taxon>Eukaryota</taxon>
        <taxon>Sar</taxon>
        <taxon>Alveolata</taxon>
        <taxon>Dinophyceae</taxon>
        <taxon>Prorocentrales</taxon>
        <taxon>Prorocentraceae</taxon>
        <taxon>Prorocentrum</taxon>
    </lineage>
</organism>
<evidence type="ECO:0008006" key="4">
    <source>
        <dbReference type="Google" id="ProtNLM"/>
    </source>
</evidence>
<accession>A0ABN9XYY9</accession>
<feature type="transmembrane region" description="Helical" evidence="1">
    <location>
        <begin position="78"/>
        <end position="97"/>
    </location>
</feature>
<dbReference type="EMBL" id="CAUYUJ010021282">
    <property type="protein sequence ID" value="CAK0903753.1"/>
    <property type="molecule type" value="Genomic_DNA"/>
</dbReference>
<dbReference type="Proteomes" id="UP001189429">
    <property type="component" value="Unassembled WGS sequence"/>
</dbReference>
<evidence type="ECO:0000313" key="2">
    <source>
        <dbReference type="EMBL" id="CAK0903753.1"/>
    </source>
</evidence>
<sequence>MAAAHPAAEGGSPALATQLEQFARLDEMLDFWKRTHGMHTVHEWITNYQKHPGGWGALLMIHGVQELTGRLRTKVENYAIYSALFLSMSIALIASPADFIFEPCDDGDVFCFVGKRVFVYGLSIGTALHMLCILLAMAFVNALNEAARDSDVYRLLAKGGGFTATQKCAVCFNIGCATDFCAVIVSTCEYLDIVEPLALYAALLAIALMVYVPTSESLYSSCSIVSYWRKDRGGNPDPDDPFDLQLPERLVKQRATMNNFMRANGGWTTTERSIF</sequence>
<gene>
    <name evidence="2" type="ORF">PCOR1329_LOCUS79967</name>
</gene>
<reference evidence="2" key="1">
    <citation type="submission" date="2023-10" db="EMBL/GenBank/DDBJ databases">
        <authorList>
            <person name="Chen Y."/>
            <person name="Shah S."/>
            <person name="Dougan E. K."/>
            <person name="Thang M."/>
            <person name="Chan C."/>
        </authorList>
    </citation>
    <scope>NUCLEOTIDE SEQUENCE [LARGE SCALE GENOMIC DNA]</scope>
</reference>
<keyword evidence="1" id="KW-0472">Membrane</keyword>
<keyword evidence="1" id="KW-0812">Transmembrane</keyword>